<protein>
    <submittedName>
        <fullName evidence="2">Uncharacterized protein</fullName>
    </submittedName>
</protein>
<feature type="transmembrane region" description="Helical" evidence="1">
    <location>
        <begin position="85"/>
        <end position="105"/>
    </location>
</feature>
<organism evidence="2 3">
    <name type="scientific">Halomonas urmiana</name>
    <dbReference type="NCBI Taxonomy" id="490901"/>
    <lineage>
        <taxon>Bacteria</taxon>
        <taxon>Pseudomonadati</taxon>
        <taxon>Pseudomonadota</taxon>
        <taxon>Gammaproteobacteria</taxon>
        <taxon>Oceanospirillales</taxon>
        <taxon>Halomonadaceae</taxon>
        <taxon>Halomonas</taxon>
    </lineage>
</organism>
<evidence type="ECO:0000256" key="1">
    <source>
        <dbReference type="SAM" id="Phobius"/>
    </source>
</evidence>
<keyword evidence="3" id="KW-1185">Reference proteome</keyword>
<reference evidence="2 3" key="1">
    <citation type="journal article" date="2007" name="Int. J. Syst. Evol. Microbiol.">
        <title>Halomonas saccharevitans sp. nov., Halomonas arcis sp. nov. and Halomonas subterranea sp. nov., halophilic bacteria isolated from hypersaline environments of China.</title>
        <authorList>
            <person name="Xu X.W."/>
            <person name="Wu Y.H."/>
            <person name="Zhou Z."/>
            <person name="Wang C.S."/>
            <person name="Zhou Y.G."/>
            <person name="Zhang H.B."/>
            <person name="Wang Y."/>
            <person name="Wu M."/>
        </authorList>
    </citation>
    <scope>NUCLEOTIDE SEQUENCE [LARGE SCALE GENOMIC DNA]</scope>
    <source>
        <strain evidence="2 3">TBZ3</strain>
    </source>
</reference>
<evidence type="ECO:0000313" key="2">
    <source>
        <dbReference type="EMBL" id="TLF44794.1"/>
    </source>
</evidence>
<accession>A0A5R8M5H0</accession>
<comment type="caution">
    <text evidence="2">The sequence shown here is derived from an EMBL/GenBank/DDBJ whole genome shotgun (WGS) entry which is preliminary data.</text>
</comment>
<keyword evidence="1" id="KW-1133">Transmembrane helix</keyword>
<sequence length="191" mass="21158">MSAKSLAKNLRDEVVYLRDQQSVQAIQCDELVAYLDRVLTSPDEEVDPVRMEQIRTELQSSVEDRKALQASSLEMFRSVITAGQNALRTALLMNGGATVALLAFLGKLTTENPDKLSTFAGSLMIFTFGVFITGLVSGFTYLSQWFYASKRDWCQMTGWFMNILCIVLGLAAYGAFIWGAIDAYTGFQGFA</sequence>
<name>A0A5R8M5H0_9GAMM</name>
<feature type="transmembrane region" description="Helical" evidence="1">
    <location>
        <begin position="125"/>
        <end position="147"/>
    </location>
</feature>
<gene>
    <name evidence="2" type="ORF">FEI13_18615</name>
</gene>
<feature type="transmembrane region" description="Helical" evidence="1">
    <location>
        <begin position="159"/>
        <end position="181"/>
    </location>
</feature>
<keyword evidence="1" id="KW-0472">Membrane</keyword>
<evidence type="ECO:0000313" key="3">
    <source>
        <dbReference type="Proteomes" id="UP000306973"/>
    </source>
</evidence>
<proteinExistence type="predicted"/>
<dbReference type="EMBL" id="VBUI01000055">
    <property type="protein sequence ID" value="TLF44794.1"/>
    <property type="molecule type" value="Genomic_DNA"/>
</dbReference>
<dbReference type="AlphaFoldDB" id="A0A5R8M5H0"/>
<dbReference type="OrthoDB" id="9553532at2"/>
<dbReference type="RefSeq" id="WP_138182984.1">
    <property type="nucleotide sequence ID" value="NZ_VBUI01000055.1"/>
</dbReference>
<keyword evidence="1" id="KW-0812">Transmembrane</keyword>
<dbReference type="Proteomes" id="UP000306973">
    <property type="component" value="Unassembled WGS sequence"/>
</dbReference>